<name>A0A2U1MR09_ARTAN</name>
<proteinExistence type="predicted"/>
<keyword evidence="2" id="KW-1185">Reference proteome</keyword>
<dbReference type="GO" id="GO:0003964">
    <property type="term" value="F:RNA-directed DNA polymerase activity"/>
    <property type="evidence" value="ECO:0007669"/>
    <property type="project" value="UniProtKB-KW"/>
</dbReference>
<comment type="caution">
    <text evidence="1">The sequence shown here is derived from an EMBL/GenBank/DDBJ whole genome shotgun (WGS) entry which is preliminary data.</text>
</comment>
<organism evidence="1 2">
    <name type="scientific">Artemisia annua</name>
    <name type="common">Sweet wormwood</name>
    <dbReference type="NCBI Taxonomy" id="35608"/>
    <lineage>
        <taxon>Eukaryota</taxon>
        <taxon>Viridiplantae</taxon>
        <taxon>Streptophyta</taxon>
        <taxon>Embryophyta</taxon>
        <taxon>Tracheophyta</taxon>
        <taxon>Spermatophyta</taxon>
        <taxon>Magnoliopsida</taxon>
        <taxon>eudicotyledons</taxon>
        <taxon>Gunneridae</taxon>
        <taxon>Pentapetalae</taxon>
        <taxon>asterids</taxon>
        <taxon>campanulids</taxon>
        <taxon>Asterales</taxon>
        <taxon>Asteraceae</taxon>
        <taxon>Asteroideae</taxon>
        <taxon>Anthemideae</taxon>
        <taxon>Artemisiinae</taxon>
        <taxon>Artemisia</taxon>
    </lineage>
</organism>
<accession>A0A2U1MR09</accession>
<dbReference type="EMBL" id="PKPP01004585">
    <property type="protein sequence ID" value="PWA63689.1"/>
    <property type="molecule type" value="Genomic_DNA"/>
</dbReference>
<keyword evidence="1" id="KW-0548">Nucleotidyltransferase</keyword>
<keyword evidence="1" id="KW-0695">RNA-directed DNA polymerase</keyword>
<sequence>MTKWWWRFHTDQDALGCKVIKELHGNNGNLHSSSVLRSSSSGWNDVVRCGSDIDLMGVPFTNTFSHKILSGERTCFWSDIRTAPGLKFSSAFPLTTSVVYNGS</sequence>
<protein>
    <submittedName>
        <fullName evidence="1">Reverse transcriptase zinc-binding domain-containing protein</fullName>
    </submittedName>
</protein>
<dbReference type="OrthoDB" id="1740865at2759"/>
<gene>
    <name evidence="1" type="ORF">CTI12_AA350660</name>
</gene>
<dbReference type="AlphaFoldDB" id="A0A2U1MR09"/>
<reference evidence="1 2" key="1">
    <citation type="journal article" date="2018" name="Mol. Plant">
        <title>The genome of Artemisia annua provides insight into the evolution of Asteraceae family and artemisinin biosynthesis.</title>
        <authorList>
            <person name="Shen Q."/>
            <person name="Zhang L."/>
            <person name="Liao Z."/>
            <person name="Wang S."/>
            <person name="Yan T."/>
            <person name="Shi P."/>
            <person name="Liu M."/>
            <person name="Fu X."/>
            <person name="Pan Q."/>
            <person name="Wang Y."/>
            <person name="Lv Z."/>
            <person name="Lu X."/>
            <person name="Zhang F."/>
            <person name="Jiang W."/>
            <person name="Ma Y."/>
            <person name="Chen M."/>
            <person name="Hao X."/>
            <person name="Li L."/>
            <person name="Tang Y."/>
            <person name="Lv G."/>
            <person name="Zhou Y."/>
            <person name="Sun X."/>
            <person name="Brodelius P.E."/>
            <person name="Rose J.K.C."/>
            <person name="Tang K."/>
        </authorList>
    </citation>
    <scope>NUCLEOTIDE SEQUENCE [LARGE SCALE GENOMIC DNA]</scope>
    <source>
        <strain evidence="2">cv. Huhao1</strain>
        <tissue evidence="1">Leaf</tissue>
    </source>
</reference>
<dbReference type="Proteomes" id="UP000245207">
    <property type="component" value="Unassembled WGS sequence"/>
</dbReference>
<keyword evidence="1" id="KW-0808">Transferase</keyword>
<evidence type="ECO:0000313" key="1">
    <source>
        <dbReference type="EMBL" id="PWA63689.1"/>
    </source>
</evidence>
<evidence type="ECO:0000313" key="2">
    <source>
        <dbReference type="Proteomes" id="UP000245207"/>
    </source>
</evidence>